<comment type="caution">
    <text evidence="1">The sequence shown here is derived from an EMBL/GenBank/DDBJ whole genome shotgun (WGS) entry which is preliminary data.</text>
</comment>
<sequence>MSEDKTKTVNAIFATREAADRAVEHLVQQHDLNRADVFVEAMGPENSAGTEESGGDASPAMGDDDRSDGALAGSIQISVDVTESEVAKVRKAFADTGERSPT</sequence>
<reference evidence="1 2" key="1">
    <citation type="submission" date="2014-03" db="EMBL/GenBank/DDBJ databases">
        <title>Genome of Haematobacter massiliensis CCUG 47968.</title>
        <authorList>
            <person name="Wang D."/>
            <person name="Wang G."/>
        </authorList>
    </citation>
    <scope>NUCLEOTIDE SEQUENCE [LARGE SCALE GENOMIC DNA]</scope>
    <source>
        <strain evidence="1 2">CCUG 47968</strain>
    </source>
</reference>
<keyword evidence="2" id="KW-1185">Reference proteome</keyword>
<dbReference type="STRING" id="195105.CN97_11525"/>
<dbReference type="AlphaFoldDB" id="A0A086XSI6"/>
<name>A0A086XSI6_9RHOB</name>
<organism evidence="1 2">
    <name type="scientific">Haematobacter massiliensis</name>
    <dbReference type="NCBI Taxonomy" id="195105"/>
    <lineage>
        <taxon>Bacteria</taxon>
        <taxon>Pseudomonadati</taxon>
        <taxon>Pseudomonadota</taxon>
        <taxon>Alphaproteobacteria</taxon>
        <taxon>Rhodobacterales</taxon>
        <taxon>Paracoccaceae</taxon>
        <taxon>Haematobacter</taxon>
    </lineage>
</organism>
<dbReference type="GeneID" id="39676528"/>
<dbReference type="EMBL" id="JGYG01000032">
    <property type="protein sequence ID" value="KFI24986.1"/>
    <property type="molecule type" value="Genomic_DNA"/>
</dbReference>
<dbReference type="OrthoDB" id="8004717at2"/>
<accession>A0A086XSI6</accession>
<evidence type="ECO:0000313" key="2">
    <source>
        <dbReference type="Proteomes" id="UP000028826"/>
    </source>
</evidence>
<evidence type="ECO:0000313" key="1">
    <source>
        <dbReference type="EMBL" id="KFI24986.1"/>
    </source>
</evidence>
<dbReference type="Proteomes" id="UP000028826">
    <property type="component" value="Unassembled WGS sequence"/>
</dbReference>
<dbReference type="eggNOG" id="ENOG5033AC7">
    <property type="taxonomic scope" value="Bacteria"/>
</dbReference>
<proteinExistence type="predicted"/>
<protein>
    <submittedName>
        <fullName evidence="1">Uncharacterized protein</fullName>
    </submittedName>
</protein>
<gene>
    <name evidence="1" type="ORF">CN97_11525</name>
</gene>
<dbReference type="RefSeq" id="WP_035715231.1">
    <property type="nucleotide sequence ID" value="NZ_CP035509.1"/>
</dbReference>